<evidence type="ECO:0000313" key="1">
    <source>
        <dbReference type="EMBL" id="XCH40773.1"/>
    </source>
</evidence>
<dbReference type="EMBL" id="PP856724">
    <property type="protein sequence ID" value="XCH40773.1"/>
    <property type="molecule type" value="Genomic_DNA"/>
</dbReference>
<proteinExistence type="predicted"/>
<organism evidence="1">
    <name type="scientific">Salmonella phage vB_SEnST11_KE25</name>
    <dbReference type="NCBI Taxonomy" id="3161176"/>
    <lineage>
        <taxon>Viruses</taxon>
        <taxon>Duplodnaviria</taxon>
        <taxon>Heunggongvirae</taxon>
        <taxon>Uroviricota</taxon>
        <taxon>Caudoviricetes</taxon>
        <taxon>Rosemountvirus</taxon>
    </lineage>
</organism>
<gene>
    <name evidence="1" type="ORF">TCZZUYSU_CDS0002</name>
</gene>
<name>A0AAU8GH11_9CAUD</name>
<protein>
    <submittedName>
        <fullName evidence="1">Uncharacterized protein</fullName>
    </submittedName>
</protein>
<accession>A0AAU8GH11</accession>
<sequence>MNTQLIIWFDVNEGEWNVNEGLDSPMPVYTSFDYDDCLDYIRGRVIEIDTQFNSGE</sequence>
<reference evidence="1" key="1">
    <citation type="submission" date="2024-05" db="EMBL/GenBank/DDBJ databases">
        <authorList>
            <person name="Mugo M.M."/>
            <person name="Musyoki A.M."/>
            <person name="Makumi A.M."/>
            <person name="Mutai I."/>
            <person name="Drechsel O."/>
            <person name="Kering K.K."/>
            <person name="Muturi P."/>
            <person name="Mbae C.K."/>
            <person name="Kariuki S.M."/>
        </authorList>
    </citation>
    <scope>NUCLEOTIDE SEQUENCE</scope>
</reference>